<dbReference type="EMBL" id="CM042019">
    <property type="protein sequence ID" value="KAI3824078.1"/>
    <property type="molecule type" value="Genomic_DNA"/>
</dbReference>
<reference evidence="2" key="1">
    <citation type="journal article" date="2022" name="Mol. Ecol. Resour.">
        <title>The genomes of chicory, endive, great burdock and yacon provide insights into Asteraceae palaeo-polyploidization history and plant inulin production.</title>
        <authorList>
            <person name="Fan W."/>
            <person name="Wang S."/>
            <person name="Wang H."/>
            <person name="Wang A."/>
            <person name="Jiang F."/>
            <person name="Liu H."/>
            <person name="Zhao H."/>
            <person name="Xu D."/>
            <person name="Zhang Y."/>
        </authorList>
    </citation>
    <scope>NUCLEOTIDE SEQUENCE [LARGE SCALE GENOMIC DNA]</scope>
    <source>
        <strain evidence="2">cv. Yunnan</strain>
    </source>
</reference>
<evidence type="ECO:0000313" key="1">
    <source>
        <dbReference type="EMBL" id="KAI3824078.1"/>
    </source>
</evidence>
<comment type="caution">
    <text evidence="1">The sequence shown here is derived from an EMBL/GenBank/DDBJ whole genome shotgun (WGS) entry which is preliminary data.</text>
</comment>
<organism evidence="1 2">
    <name type="scientific">Smallanthus sonchifolius</name>
    <dbReference type="NCBI Taxonomy" id="185202"/>
    <lineage>
        <taxon>Eukaryota</taxon>
        <taxon>Viridiplantae</taxon>
        <taxon>Streptophyta</taxon>
        <taxon>Embryophyta</taxon>
        <taxon>Tracheophyta</taxon>
        <taxon>Spermatophyta</taxon>
        <taxon>Magnoliopsida</taxon>
        <taxon>eudicotyledons</taxon>
        <taxon>Gunneridae</taxon>
        <taxon>Pentapetalae</taxon>
        <taxon>asterids</taxon>
        <taxon>campanulids</taxon>
        <taxon>Asterales</taxon>
        <taxon>Asteraceae</taxon>
        <taxon>Asteroideae</taxon>
        <taxon>Heliantheae alliance</taxon>
        <taxon>Millerieae</taxon>
        <taxon>Smallanthus</taxon>
    </lineage>
</organism>
<proteinExistence type="predicted"/>
<gene>
    <name evidence="1" type="ORF">L1987_05526</name>
</gene>
<sequence>MINSDLQISPPSTFSSIFLIIFHTIGRKIRTKTSLLPESPRNLSIRLTDFGGSSIHMGCISSKNDDSLSSISSSDSLKLRRLKSRREHSFEPLERIKEEREDENTGDCIRKIVVEVSNTDSDNKSLKQFGISARFRRSSEGELVAAGWPAWLSAAAGEAIDG</sequence>
<reference evidence="1 2" key="2">
    <citation type="journal article" date="2022" name="Mol. Ecol. Resour.">
        <title>The genomes of chicory, endive, great burdock and yacon provide insights into Asteraceae paleo-polyploidization history and plant inulin production.</title>
        <authorList>
            <person name="Fan W."/>
            <person name="Wang S."/>
            <person name="Wang H."/>
            <person name="Wang A."/>
            <person name="Jiang F."/>
            <person name="Liu H."/>
            <person name="Zhao H."/>
            <person name="Xu D."/>
            <person name="Zhang Y."/>
        </authorList>
    </citation>
    <scope>NUCLEOTIDE SEQUENCE [LARGE SCALE GENOMIC DNA]</scope>
    <source>
        <strain evidence="2">cv. Yunnan</strain>
        <tissue evidence="1">Leaves</tissue>
    </source>
</reference>
<keyword evidence="2" id="KW-1185">Reference proteome</keyword>
<name>A0ACB9JVR3_9ASTR</name>
<dbReference type="Proteomes" id="UP001056120">
    <property type="component" value="Linkage Group LG02"/>
</dbReference>
<protein>
    <submittedName>
        <fullName evidence="1">Uncharacterized protein</fullName>
    </submittedName>
</protein>
<evidence type="ECO:0000313" key="2">
    <source>
        <dbReference type="Proteomes" id="UP001056120"/>
    </source>
</evidence>
<accession>A0ACB9JVR3</accession>